<sequence length="200" mass="23089">MSSSSFNDTYEKFGNFTNGTAGNNTQNENVLTKKVSVYTPLIYVSILIISLLIFGSKYKKNQQIKKNQLPSIFDNDEPRNLYYQLKQMDGIHEKVLQAALLNRGAEAVRRSFKLKEAGPQFEILYKTGAMGDDYYERCQREVKIVEAEFKSCLQEAEMMQKGWAQNYVALCREICFTEALRRRYASIPKRCLLYKKIVSA</sequence>
<dbReference type="Pfam" id="PF09802">
    <property type="entry name" value="Sec66"/>
    <property type="match status" value="1"/>
</dbReference>
<dbReference type="Proteomes" id="UP000262825">
    <property type="component" value="Unassembled WGS sequence"/>
</dbReference>
<dbReference type="PANTHER" id="PTHR28229:SF1">
    <property type="entry name" value="TRANSLOCATION PROTEIN SEC66"/>
    <property type="match status" value="1"/>
</dbReference>
<dbReference type="InterPro" id="IPR018624">
    <property type="entry name" value="Sec66"/>
</dbReference>
<evidence type="ECO:0000313" key="3">
    <source>
        <dbReference type="Proteomes" id="UP000262825"/>
    </source>
</evidence>
<organism evidence="2 3">
    <name type="scientific">Saccharomycodes ludwigii</name>
    <dbReference type="NCBI Taxonomy" id="36035"/>
    <lineage>
        <taxon>Eukaryota</taxon>
        <taxon>Fungi</taxon>
        <taxon>Dikarya</taxon>
        <taxon>Ascomycota</taxon>
        <taxon>Saccharomycotina</taxon>
        <taxon>Saccharomycetes</taxon>
        <taxon>Saccharomycodales</taxon>
        <taxon>Saccharomycodaceae</taxon>
        <taxon>Saccharomycodes</taxon>
    </lineage>
</organism>
<keyword evidence="3" id="KW-1185">Reference proteome</keyword>
<keyword evidence="1" id="KW-0812">Transmembrane</keyword>
<feature type="transmembrane region" description="Helical" evidence="1">
    <location>
        <begin position="37"/>
        <end position="56"/>
    </location>
</feature>
<dbReference type="OrthoDB" id="73168at2759"/>
<reference evidence="3" key="1">
    <citation type="submission" date="2018-06" db="EMBL/GenBank/DDBJ databases">
        <authorList>
            <person name="Guldener U."/>
        </authorList>
    </citation>
    <scope>NUCLEOTIDE SEQUENCE [LARGE SCALE GENOMIC DNA]</scope>
    <source>
        <strain evidence="3">UTAD17</strain>
    </source>
</reference>
<protein>
    <submittedName>
        <fullName evidence="2">Related to Translocation protein SEC66</fullName>
    </submittedName>
</protein>
<dbReference type="EMBL" id="UFAJ01000401">
    <property type="protein sequence ID" value="SSD60613.1"/>
    <property type="molecule type" value="Genomic_DNA"/>
</dbReference>
<gene>
    <name evidence="2" type="ORF">SCODWIG_02374</name>
</gene>
<dbReference type="GO" id="GO:0031207">
    <property type="term" value="C:Sec62/Sec63 complex"/>
    <property type="evidence" value="ECO:0007669"/>
    <property type="project" value="InterPro"/>
</dbReference>
<evidence type="ECO:0000256" key="1">
    <source>
        <dbReference type="SAM" id="Phobius"/>
    </source>
</evidence>
<accession>A0A376B7F9</accession>
<dbReference type="VEuPathDB" id="FungiDB:SCODWIG_02374"/>
<dbReference type="PANTHER" id="PTHR28229">
    <property type="entry name" value="TRANSLOCATION PROTEIN SEC66"/>
    <property type="match status" value="1"/>
</dbReference>
<dbReference type="GO" id="GO:0031204">
    <property type="term" value="P:post-translational protein targeting to membrane, translocation"/>
    <property type="evidence" value="ECO:0007669"/>
    <property type="project" value="InterPro"/>
</dbReference>
<dbReference type="AlphaFoldDB" id="A0A376B7F9"/>
<proteinExistence type="predicted"/>
<name>A0A376B7F9_9ASCO</name>
<evidence type="ECO:0000313" key="2">
    <source>
        <dbReference type="EMBL" id="SSD60613.1"/>
    </source>
</evidence>
<keyword evidence="1" id="KW-0472">Membrane</keyword>
<keyword evidence="1" id="KW-1133">Transmembrane helix</keyword>